<dbReference type="SUPFAM" id="SSF53098">
    <property type="entry name" value="Ribonuclease H-like"/>
    <property type="match status" value="1"/>
</dbReference>
<organism evidence="2 3">
    <name type="scientific">Phoenix dactylifera</name>
    <name type="common">Date palm</name>
    <dbReference type="NCBI Taxonomy" id="42345"/>
    <lineage>
        <taxon>Eukaryota</taxon>
        <taxon>Viridiplantae</taxon>
        <taxon>Streptophyta</taxon>
        <taxon>Embryophyta</taxon>
        <taxon>Tracheophyta</taxon>
        <taxon>Spermatophyta</taxon>
        <taxon>Magnoliopsida</taxon>
        <taxon>Liliopsida</taxon>
        <taxon>Arecaceae</taxon>
        <taxon>Coryphoideae</taxon>
        <taxon>Phoeniceae</taxon>
        <taxon>Phoenix</taxon>
    </lineage>
</organism>
<accession>A0A8B8ZJU0</accession>
<dbReference type="Proteomes" id="UP000228380">
    <property type="component" value="Unplaced"/>
</dbReference>
<dbReference type="CDD" id="cd06222">
    <property type="entry name" value="RNase_H_like"/>
    <property type="match status" value="1"/>
</dbReference>
<dbReference type="PANTHER" id="PTHR47074">
    <property type="entry name" value="BNAC02G40300D PROTEIN"/>
    <property type="match status" value="1"/>
</dbReference>
<dbReference type="RefSeq" id="XP_038974451.1">
    <property type="nucleotide sequence ID" value="XM_039118523.1"/>
</dbReference>
<dbReference type="AlphaFoldDB" id="A0A8B8ZJU0"/>
<evidence type="ECO:0000259" key="1">
    <source>
        <dbReference type="Pfam" id="PF13456"/>
    </source>
</evidence>
<dbReference type="OrthoDB" id="1906820at2759"/>
<dbReference type="GeneID" id="120105781"/>
<evidence type="ECO:0000313" key="3">
    <source>
        <dbReference type="RefSeq" id="XP_038974451.1"/>
    </source>
</evidence>
<dbReference type="GO" id="GO:0004523">
    <property type="term" value="F:RNA-DNA hybrid ribonuclease activity"/>
    <property type="evidence" value="ECO:0007669"/>
    <property type="project" value="InterPro"/>
</dbReference>
<dbReference type="InterPro" id="IPR044730">
    <property type="entry name" value="RNase_H-like_dom_plant"/>
</dbReference>
<dbReference type="KEGG" id="pda:120105781"/>
<reference evidence="3" key="1">
    <citation type="submission" date="2025-08" db="UniProtKB">
        <authorList>
            <consortium name="RefSeq"/>
        </authorList>
    </citation>
    <scope>IDENTIFICATION</scope>
    <source>
        <tissue evidence="3">Young leaves</tissue>
    </source>
</reference>
<name>A0A8B8ZJU0_PHODC</name>
<proteinExistence type="predicted"/>
<evidence type="ECO:0000313" key="2">
    <source>
        <dbReference type="Proteomes" id="UP000228380"/>
    </source>
</evidence>
<dbReference type="Pfam" id="PF13456">
    <property type="entry name" value="RVT_3"/>
    <property type="match status" value="1"/>
</dbReference>
<dbReference type="InterPro" id="IPR036397">
    <property type="entry name" value="RNaseH_sf"/>
</dbReference>
<gene>
    <name evidence="3" type="primary">LOC120105781</name>
</gene>
<dbReference type="GO" id="GO:0003676">
    <property type="term" value="F:nucleic acid binding"/>
    <property type="evidence" value="ECO:0007669"/>
    <property type="project" value="InterPro"/>
</dbReference>
<dbReference type="InterPro" id="IPR012337">
    <property type="entry name" value="RNaseH-like_sf"/>
</dbReference>
<dbReference type="InterPro" id="IPR052929">
    <property type="entry name" value="RNase_H-like_EbsB-rel"/>
</dbReference>
<dbReference type="Gene3D" id="3.30.420.10">
    <property type="entry name" value="Ribonuclease H-like superfamily/Ribonuclease H"/>
    <property type="match status" value="1"/>
</dbReference>
<sequence>MAGDCGVCPEVEESIYHVLVECPRAVQIWRGARISYDPGQRWSSIAEFLRFLEIPGGRPEAEERGTRIAYLAYHSWLDRNARVFEGRRSPAGVVVARALLHAEEFLSTAVRPPYGLARDIWGTHSALVAPRYVSVSWVPPPPGFLNVNFDGSMTTDGRGGGVGFVIRDHDARLVALGGRRIFDASVVCAELRAAWEGASYARQILGADRIILEGDSATVIDWVRGRDRAGEGRPLLLDIRILLQACDTYQATHVYREANCAADWVASYAAHHTGGFILRKSDTVPESLLALLSSDFAGRIHTRRV</sequence>
<dbReference type="InterPro" id="IPR002156">
    <property type="entry name" value="RNaseH_domain"/>
</dbReference>
<feature type="domain" description="RNase H type-1" evidence="1">
    <location>
        <begin position="148"/>
        <end position="269"/>
    </location>
</feature>
<dbReference type="PANTHER" id="PTHR47074:SF11">
    <property type="entry name" value="REVERSE TRANSCRIPTASE-LIKE PROTEIN"/>
    <property type="match status" value="1"/>
</dbReference>
<keyword evidence="2" id="KW-1185">Reference proteome</keyword>
<protein>
    <submittedName>
        <fullName evidence="3">Uncharacterized protein LOC120105781</fullName>
    </submittedName>
</protein>